<gene>
    <name evidence="2" type="primary">ORF23810</name>
</gene>
<reference evidence="2" key="1">
    <citation type="submission" date="2014-12" db="EMBL/GenBank/DDBJ databases">
        <title>Insight into the proteome of Arion vulgaris.</title>
        <authorList>
            <person name="Aradska J."/>
            <person name="Bulat T."/>
            <person name="Smidak R."/>
            <person name="Sarate P."/>
            <person name="Gangsoo J."/>
            <person name="Sialana F."/>
            <person name="Bilban M."/>
            <person name="Lubec G."/>
        </authorList>
    </citation>
    <scope>NUCLEOTIDE SEQUENCE</scope>
    <source>
        <tissue evidence="2">Skin</tissue>
    </source>
</reference>
<proteinExistence type="predicted"/>
<feature type="non-terminal residue" evidence="2">
    <location>
        <position position="76"/>
    </location>
</feature>
<dbReference type="EMBL" id="HACG01007998">
    <property type="protein sequence ID" value="CEK54863.1"/>
    <property type="molecule type" value="Transcribed_RNA"/>
</dbReference>
<feature type="non-terminal residue" evidence="2">
    <location>
        <position position="1"/>
    </location>
</feature>
<name>A0A0B6YF66_9EUPU</name>
<evidence type="ECO:0000256" key="1">
    <source>
        <dbReference type="SAM" id="MobiDB-lite"/>
    </source>
</evidence>
<sequence length="76" mass="8452">TRRSARAARRTGQQQQTSPQVRKLQEDSLIRSPCLIPEGGLPPIFVLQGDTGYVETDETVNTVDYTSDYKSEEGPL</sequence>
<feature type="region of interest" description="Disordered" evidence="1">
    <location>
        <begin position="1"/>
        <end position="26"/>
    </location>
</feature>
<accession>A0A0B6YF66</accession>
<dbReference type="AlphaFoldDB" id="A0A0B6YF66"/>
<evidence type="ECO:0000313" key="2">
    <source>
        <dbReference type="EMBL" id="CEK54863.1"/>
    </source>
</evidence>
<protein>
    <submittedName>
        <fullName evidence="2">Uncharacterized protein</fullName>
    </submittedName>
</protein>
<organism evidence="2">
    <name type="scientific">Arion vulgaris</name>
    <dbReference type="NCBI Taxonomy" id="1028688"/>
    <lineage>
        <taxon>Eukaryota</taxon>
        <taxon>Metazoa</taxon>
        <taxon>Spiralia</taxon>
        <taxon>Lophotrochozoa</taxon>
        <taxon>Mollusca</taxon>
        <taxon>Gastropoda</taxon>
        <taxon>Heterobranchia</taxon>
        <taxon>Euthyneura</taxon>
        <taxon>Panpulmonata</taxon>
        <taxon>Eupulmonata</taxon>
        <taxon>Stylommatophora</taxon>
        <taxon>Helicina</taxon>
        <taxon>Arionoidea</taxon>
        <taxon>Arionidae</taxon>
        <taxon>Arion</taxon>
    </lineage>
</organism>